<name>A0A975B8N4_9BACT</name>
<protein>
    <submittedName>
        <fullName evidence="4">Cobalamin-binding domain-containing protein</fullName>
    </submittedName>
</protein>
<evidence type="ECO:0000259" key="3">
    <source>
        <dbReference type="PROSITE" id="PS51332"/>
    </source>
</evidence>
<evidence type="ECO:0000256" key="2">
    <source>
        <dbReference type="ARBA" id="ARBA00023285"/>
    </source>
</evidence>
<organism evidence="4 5">
    <name type="scientific">Desulfonema limicola</name>
    <dbReference type="NCBI Taxonomy" id="45656"/>
    <lineage>
        <taxon>Bacteria</taxon>
        <taxon>Pseudomonadati</taxon>
        <taxon>Thermodesulfobacteriota</taxon>
        <taxon>Desulfobacteria</taxon>
        <taxon>Desulfobacterales</taxon>
        <taxon>Desulfococcaceae</taxon>
        <taxon>Desulfonema</taxon>
    </lineage>
</organism>
<dbReference type="PROSITE" id="PS51332">
    <property type="entry name" value="B12_BINDING"/>
    <property type="match status" value="1"/>
</dbReference>
<proteinExistence type="predicted"/>
<dbReference type="KEGG" id="dli:dnl_31420"/>
<dbReference type="GO" id="GO:0008705">
    <property type="term" value="F:methionine synthase activity"/>
    <property type="evidence" value="ECO:0007669"/>
    <property type="project" value="TreeGrafter"/>
</dbReference>
<dbReference type="InterPro" id="IPR036724">
    <property type="entry name" value="Cobalamin-bd_sf"/>
</dbReference>
<gene>
    <name evidence="4" type="ORF">dnl_31420</name>
</gene>
<evidence type="ECO:0000256" key="1">
    <source>
        <dbReference type="ARBA" id="ARBA00022723"/>
    </source>
</evidence>
<feature type="domain" description="B12-binding" evidence="3">
    <location>
        <begin position="517"/>
        <end position="648"/>
    </location>
</feature>
<keyword evidence="1" id="KW-0479">Metal-binding</keyword>
<dbReference type="GO" id="GO:0031419">
    <property type="term" value="F:cobalamin binding"/>
    <property type="evidence" value="ECO:0007669"/>
    <property type="project" value="InterPro"/>
</dbReference>
<dbReference type="GO" id="GO:0046872">
    <property type="term" value="F:metal ion binding"/>
    <property type="evidence" value="ECO:0007669"/>
    <property type="project" value="UniProtKB-KW"/>
</dbReference>
<evidence type="ECO:0000313" key="4">
    <source>
        <dbReference type="EMBL" id="QTA80829.1"/>
    </source>
</evidence>
<dbReference type="Gene3D" id="3.60.15.10">
    <property type="entry name" value="Ribonuclease Z/Hydroxyacylglutathione hydrolase-like"/>
    <property type="match status" value="1"/>
</dbReference>
<dbReference type="InterPro" id="IPR036866">
    <property type="entry name" value="RibonucZ/Hydroxyglut_hydro"/>
</dbReference>
<dbReference type="InterPro" id="IPR006158">
    <property type="entry name" value="Cobalamin-bd"/>
</dbReference>
<sequence length="648" mass="72847">MQELKQKPLKIISDGSKLIQKPQEDEIEISVFGPGYGESILLHIGMNKWIIVDSCIFPGETNPAPLNYLKEIDIDYSESVKVIAATHWHDDHIKGLSKIFKECRNSEFICSDALKCDEFIELIQVYSDSVISENSGIEEFKLILNEMQERQKKRKNNNVPKFAISDRLLWQDNFEVKGNSIKSEIFSLSPCDAAILSAKLDITSLLPSEGANKRVIPQIKPNHSSVVLWIAVNNFNIMLGTDLEEEGNPYKGWSVIVNSTTRPDGKASFFKIPHHGSKNGHHQEVWEKMLMQNPVSVLTPFARGYKLPTLDDIERICSNTSYAFATGSPAEQKKLKRSNVVEKMIKEFSGQIHLINPSYGHVRYRKKLNSEESSIELFGNSVYLCSVSKEEPIDNLKDIESDEIPYIRKVEELVFWQNIHRQQRRAMQMQEIIAQYNEAIFDTDRDLALQVVNDALEKGISPEDMVFKVIIPAIEQMVKSISENFDANLAQHFIASQIAAEVTENMIARFEKKPASMGNVVIGTAEGDLHSLGKRIVIGCLKTLMIDVFDIGVNVAPEKFVDEAVARNAQVIGISAMMVHTARGENGCLKVREILKERGLEGRIKIIVGGAPFQFDPELYKAVKADAWAKDGITGGKIITELIKEVKS</sequence>
<keyword evidence="5" id="KW-1185">Reference proteome</keyword>
<accession>A0A975B8N4</accession>
<reference evidence="4" key="1">
    <citation type="journal article" date="2021" name="Microb. Physiol.">
        <title>Proteogenomic Insights into the Physiology of Marine, Sulfate-Reducing, Filamentous Desulfonema limicola and Desulfonema magnum.</title>
        <authorList>
            <person name="Schnaars V."/>
            <person name="Wohlbrand L."/>
            <person name="Scheve S."/>
            <person name="Hinrichs C."/>
            <person name="Reinhardt R."/>
            <person name="Rabus R."/>
        </authorList>
    </citation>
    <scope>NUCLEOTIDE SEQUENCE</scope>
    <source>
        <strain evidence="4">5ac10</strain>
    </source>
</reference>
<dbReference type="SUPFAM" id="SSF56281">
    <property type="entry name" value="Metallo-hydrolase/oxidoreductase"/>
    <property type="match status" value="1"/>
</dbReference>
<dbReference type="Gene3D" id="3.40.50.280">
    <property type="entry name" value="Cobalamin-binding domain"/>
    <property type="match status" value="1"/>
</dbReference>
<dbReference type="PANTHER" id="PTHR45833">
    <property type="entry name" value="METHIONINE SYNTHASE"/>
    <property type="match status" value="1"/>
</dbReference>
<dbReference type="Proteomes" id="UP000663720">
    <property type="component" value="Chromosome"/>
</dbReference>
<evidence type="ECO:0000313" key="5">
    <source>
        <dbReference type="Proteomes" id="UP000663720"/>
    </source>
</evidence>
<dbReference type="GO" id="GO:0005829">
    <property type="term" value="C:cytosol"/>
    <property type="evidence" value="ECO:0007669"/>
    <property type="project" value="TreeGrafter"/>
</dbReference>
<dbReference type="Pfam" id="PF02310">
    <property type="entry name" value="B12-binding"/>
    <property type="match status" value="1"/>
</dbReference>
<keyword evidence="2" id="KW-0170">Cobalt</keyword>
<dbReference type="AlphaFoldDB" id="A0A975B8N4"/>
<dbReference type="RefSeq" id="WP_207692397.1">
    <property type="nucleotide sequence ID" value="NZ_CP061799.1"/>
</dbReference>
<dbReference type="EMBL" id="CP061799">
    <property type="protein sequence ID" value="QTA80829.1"/>
    <property type="molecule type" value="Genomic_DNA"/>
</dbReference>
<dbReference type="GO" id="GO:0046653">
    <property type="term" value="P:tetrahydrofolate metabolic process"/>
    <property type="evidence" value="ECO:0007669"/>
    <property type="project" value="TreeGrafter"/>
</dbReference>
<dbReference type="PANTHER" id="PTHR45833:SF1">
    <property type="entry name" value="METHIONINE SYNTHASE"/>
    <property type="match status" value="1"/>
</dbReference>
<dbReference type="InterPro" id="IPR050554">
    <property type="entry name" value="Met_Synthase/Corrinoid"/>
</dbReference>
<dbReference type="SUPFAM" id="SSF52242">
    <property type="entry name" value="Cobalamin (vitamin B12)-binding domain"/>
    <property type="match status" value="1"/>
</dbReference>
<dbReference type="GO" id="GO:0050667">
    <property type="term" value="P:homocysteine metabolic process"/>
    <property type="evidence" value="ECO:0007669"/>
    <property type="project" value="TreeGrafter"/>
</dbReference>